<evidence type="ECO:0000313" key="11">
    <source>
        <dbReference type="EMBL" id="GAB64351.1"/>
    </source>
</evidence>
<dbReference type="OrthoDB" id="9786910at2"/>
<evidence type="ECO:0000256" key="1">
    <source>
        <dbReference type="ARBA" id="ARBA00004429"/>
    </source>
</evidence>
<dbReference type="AlphaFoldDB" id="I3IRK6"/>
<evidence type="ECO:0000256" key="9">
    <source>
        <dbReference type="RuleBase" id="RU361157"/>
    </source>
</evidence>
<dbReference type="Proteomes" id="UP000002985">
    <property type="component" value="Unassembled WGS sequence"/>
</dbReference>
<keyword evidence="5" id="KW-0997">Cell inner membrane</keyword>
<accession>I3IRK6</accession>
<dbReference type="Pfam" id="PF01061">
    <property type="entry name" value="ABC2_membrane"/>
    <property type="match status" value="1"/>
</dbReference>
<proteinExistence type="inferred from homology"/>
<dbReference type="InterPro" id="IPR047817">
    <property type="entry name" value="ABC2_TM_bact-type"/>
</dbReference>
<organism evidence="11 12">
    <name type="scientific">Candidatus Jettenia caeni</name>
    <dbReference type="NCBI Taxonomy" id="247490"/>
    <lineage>
        <taxon>Bacteria</taxon>
        <taxon>Pseudomonadati</taxon>
        <taxon>Planctomycetota</taxon>
        <taxon>Candidatus Brocadiia</taxon>
        <taxon>Candidatus Brocadiales</taxon>
        <taxon>Candidatus Brocadiaceae</taxon>
        <taxon>Candidatus Jettenia</taxon>
    </lineage>
</organism>
<dbReference type="GO" id="GO:0005886">
    <property type="term" value="C:plasma membrane"/>
    <property type="evidence" value="ECO:0007669"/>
    <property type="project" value="UniProtKB-SubCell"/>
</dbReference>
<dbReference type="EMBL" id="BAFH01000004">
    <property type="protein sequence ID" value="GAB64351.1"/>
    <property type="molecule type" value="Genomic_DNA"/>
</dbReference>
<evidence type="ECO:0000256" key="4">
    <source>
        <dbReference type="ARBA" id="ARBA00022475"/>
    </source>
</evidence>
<dbReference type="eggNOG" id="COG1682">
    <property type="taxonomic scope" value="Bacteria"/>
</dbReference>
<protein>
    <recommendedName>
        <fullName evidence="9">Transport permease protein</fullName>
    </recommendedName>
</protein>
<sequence length="279" mass="32190">MSPTDLNLAYPSERSISTLHKKSHHRSSLVYHVDLLYHLVRRDFTLRYKQSVLGVLWSLVIPLAQLIVLVFLFDIVVPLKIEAYPVFVFCALLPWTWFSTCLGSAGNLFIHNRDLVRRPNFAPAILIIVNTLSNLLNYVVAMPILFGMLIFYGKTLTWALLTLPLLILIQGILIVSLGLTIATLNVFYRDIQHMMSMMLMLLFYLTPVFYRSQSAVENYRILYTYSPLAILIQNYRAIFLYGTFPEWNSLLIAGIISVVLCCFSYLMYCRYLHDVIDTI</sequence>
<dbReference type="GO" id="GO:0140359">
    <property type="term" value="F:ABC-type transporter activity"/>
    <property type="evidence" value="ECO:0007669"/>
    <property type="project" value="InterPro"/>
</dbReference>
<keyword evidence="6 9" id="KW-0812">Transmembrane</keyword>
<feature type="transmembrane region" description="Helical" evidence="9">
    <location>
        <begin position="158"/>
        <end position="179"/>
    </location>
</feature>
<evidence type="ECO:0000256" key="8">
    <source>
        <dbReference type="ARBA" id="ARBA00023136"/>
    </source>
</evidence>
<dbReference type="STRING" id="247490.KSU1_D1042"/>
<evidence type="ECO:0000259" key="10">
    <source>
        <dbReference type="PROSITE" id="PS51012"/>
    </source>
</evidence>
<keyword evidence="4 9" id="KW-1003">Cell membrane</keyword>
<evidence type="ECO:0000256" key="6">
    <source>
        <dbReference type="ARBA" id="ARBA00022692"/>
    </source>
</evidence>
<feature type="domain" description="ABC transmembrane type-2" evidence="10">
    <location>
        <begin position="53"/>
        <end position="271"/>
    </location>
</feature>
<keyword evidence="12" id="KW-1185">Reference proteome</keyword>
<dbReference type="PANTHER" id="PTHR30413:SF8">
    <property type="entry name" value="TRANSPORT PERMEASE PROTEIN"/>
    <property type="match status" value="1"/>
</dbReference>
<evidence type="ECO:0000256" key="2">
    <source>
        <dbReference type="ARBA" id="ARBA00007783"/>
    </source>
</evidence>
<feature type="transmembrane region" description="Helical" evidence="9">
    <location>
        <begin position="55"/>
        <end position="77"/>
    </location>
</feature>
<comment type="similarity">
    <text evidence="2 9">Belongs to the ABC-2 integral membrane protein family.</text>
</comment>
<feature type="transmembrane region" description="Helical" evidence="9">
    <location>
        <begin position="84"/>
        <end position="105"/>
    </location>
</feature>
<reference evidence="11 12" key="1">
    <citation type="journal article" date="2012" name="FEBS Lett.">
        <title>Anammox organism KSU-1 expresses a NirK-type copper-containing nitrite reductase instead of a NirS-type with cytochrome cd1.</title>
        <authorList>
            <person name="Hira D."/>
            <person name="Toh H."/>
            <person name="Migita C.T."/>
            <person name="Okubo H."/>
            <person name="Nishiyama T."/>
            <person name="Hattori M."/>
            <person name="Furukawa K."/>
            <person name="Fujii T."/>
        </authorList>
    </citation>
    <scope>NUCLEOTIDE SEQUENCE [LARGE SCALE GENOMIC DNA]</scope>
</reference>
<dbReference type="InterPro" id="IPR013525">
    <property type="entry name" value="ABC2_TM"/>
</dbReference>
<keyword evidence="7 9" id="KW-1133">Transmembrane helix</keyword>
<comment type="caution">
    <text evidence="11">The sequence shown here is derived from an EMBL/GenBank/DDBJ whole genome shotgun (WGS) entry which is preliminary data.</text>
</comment>
<evidence type="ECO:0000256" key="7">
    <source>
        <dbReference type="ARBA" id="ARBA00022989"/>
    </source>
</evidence>
<feature type="transmembrane region" description="Helical" evidence="9">
    <location>
        <begin position="250"/>
        <end position="268"/>
    </location>
</feature>
<feature type="transmembrane region" description="Helical" evidence="9">
    <location>
        <begin position="125"/>
        <end position="151"/>
    </location>
</feature>
<comment type="subcellular location">
    <subcellularLocation>
        <location evidence="1">Cell inner membrane</location>
        <topology evidence="1">Multi-pass membrane protein</topology>
    </subcellularLocation>
    <subcellularLocation>
        <location evidence="9">Cell membrane</location>
        <topology evidence="9">Multi-pass membrane protein</topology>
    </subcellularLocation>
</comment>
<evidence type="ECO:0000256" key="5">
    <source>
        <dbReference type="ARBA" id="ARBA00022519"/>
    </source>
</evidence>
<dbReference type="PROSITE" id="PS51012">
    <property type="entry name" value="ABC_TM2"/>
    <property type="match status" value="1"/>
</dbReference>
<keyword evidence="8 9" id="KW-0472">Membrane</keyword>
<evidence type="ECO:0000313" key="12">
    <source>
        <dbReference type="Proteomes" id="UP000002985"/>
    </source>
</evidence>
<dbReference type="GO" id="GO:0015920">
    <property type="term" value="P:lipopolysaccharide transport"/>
    <property type="evidence" value="ECO:0007669"/>
    <property type="project" value="TreeGrafter"/>
</dbReference>
<gene>
    <name evidence="11" type="ORF">KSU1_D1042</name>
</gene>
<evidence type="ECO:0000256" key="3">
    <source>
        <dbReference type="ARBA" id="ARBA00022448"/>
    </source>
</evidence>
<dbReference type="PANTHER" id="PTHR30413">
    <property type="entry name" value="INNER MEMBRANE TRANSPORT PERMEASE"/>
    <property type="match status" value="1"/>
</dbReference>
<keyword evidence="3 9" id="KW-0813">Transport</keyword>
<feature type="transmembrane region" description="Helical" evidence="9">
    <location>
        <begin position="222"/>
        <end position="244"/>
    </location>
</feature>
<name>I3IRK6_9BACT</name>